<evidence type="ECO:0000256" key="2">
    <source>
        <dbReference type="SAM" id="SignalP"/>
    </source>
</evidence>
<keyword evidence="2" id="KW-0732">Signal</keyword>
<keyword evidence="4" id="KW-1185">Reference proteome</keyword>
<evidence type="ECO:0000313" key="3">
    <source>
        <dbReference type="EMBL" id="BAY59360.1"/>
    </source>
</evidence>
<dbReference type="Proteomes" id="UP000217895">
    <property type="component" value="Plasmid Plasmid1 dna"/>
</dbReference>
<keyword evidence="3" id="KW-0614">Plasmid</keyword>
<name>A0A1Z4JRL5_LEPBY</name>
<reference evidence="3 4" key="1">
    <citation type="submission" date="2017-06" db="EMBL/GenBank/DDBJ databases">
        <title>Genome sequencing of cyanobaciteial culture collection at National Institute for Environmental Studies (NIES).</title>
        <authorList>
            <person name="Hirose Y."/>
            <person name="Shimura Y."/>
            <person name="Fujisawa T."/>
            <person name="Nakamura Y."/>
            <person name="Kawachi M."/>
        </authorList>
    </citation>
    <scope>NUCLEOTIDE SEQUENCE [LARGE SCALE GENOMIC DNA]</scope>
    <source>
        <strain evidence="3 4">NIES-2135</strain>
        <plasmid evidence="4">Plasmid Plasmid1 dna</plasmid>
    </source>
</reference>
<accession>A0A1Z4JRL5</accession>
<dbReference type="AlphaFoldDB" id="A0A1Z4JRL5"/>
<evidence type="ECO:0000256" key="1">
    <source>
        <dbReference type="SAM" id="MobiDB-lite"/>
    </source>
</evidence>
<feature type="region of interest" description="Disordered" evidence="1">
    <location>
        <begin position="24"/>
        <end position="82"/>
    </location>
</feature>
<feature type="compositionally biased region" description="Polar residues" evidence="1">
    <location>
        <begin position="48"/>
        <end position="76"/>
    </location>
</feature>
<geneLocation type="plasmid" evidence="3">
    <name>plasmid1</name>
</geneLocation>
<evidence type="ECO:0000313" key="4">
    <source>
        <dbReference type="Proteomes" id="UP000217895"/>
    </source>
</evidence>
<dbReference type="EMBL" id="AP018204">
    <property type="protein sequence ID" value="BAY59360.1"/>
    <property type="molecule type" value="Genomic_DNA"/>
</dbReference>
<protein>
    <submittedName>
        <fullName evidence="3">Uncharacterized protein</fullName>
    </submittedName>
</protein>
<organism evidence="3 4">
    <name type="scientific">Leptolyngbya boryana NIES-2135</name>
    <dbReference type="NCBI Taxonomy" id="1973484"/>
    <lineage>
        <taxon>Bacteria</taxon>
        <taxon>Bacillati</taxon>
        <taxon>Cyanobacteriota</taxon>
        <taxon>Cyanophyceae</taxon>
        <taxon>Leptolyngbyales</taxon>
        <taxon>Leptolyngbyaceae</taxon>
        <taxon>Leptolyngbya group</taxon>
        <taxon>Leptolyngbya</taxon>
    </lineage>
</organism>
<sequence>MKRFVFGAALAIGIVSFGAVASANPRGVSAGTTGQSVMRSFETKQRDQSSQQVNPQSNANPDQPSSVSAVSTQQFAKASRRGSCTLRPVTAGGQAKEALAAVQACPNQ</sequence>
<feature type="chain" id="PRO_5011114120" evidence="2">
    <location>
        <begin position="22"/>
        <end position="108"/>
    </location>
</feature>
<proteinExistence type="predicted"/>
<gene>
    <name evidence="3" type="ORF">NIES2135_62370</name>
</gene>
<feature type="signal peptide" evidence="2">
    <location>
        <begin position="1"/>
        <end position="21"/>
    </location>
</feature>